<evidence type="ECO:0000313" key="2">
    <source>
        <dbReference type="EMBL" id="UOK69294.1"/>
    </source>
</evidence>
<dbReference type="Pfam" id="PF03476">
    <property type="entry name" value="MOSC_N"/>
    <property type="match status" value="1"/>
</dbReference>
<dbReference type="EMBL" id="CP083239">
    <property type="protein sequence ID" value="UOK69294.1"/>
    <property type="molecule type" value="Genomic_DNA"/>
</dbReference>
<sequence>MMSESTDDADLFTAADEAPKSLSFASIQALYRYPVKGLTPERLDLVELEAGGYFPGDRLYAIENGPSGFIPEAPAFQPKIKFLMLMRNERLAALEARYDDAAAELVIHLDGDEVARGRLDTAEGREAIEAFFQRYSRYELRGAPRVLAAPPAFRFVDTTEGYVSLINLASCRALGEIIGRPVDPLRFRGNLYLDGMEPWEEFDLVGHTIEVGSQVRLKITQRIFRCAATNVDPVTAKRDMDVPGTLMRTFGHTDCGIFAEIEQGGLIAEGDSVRITV</sequence>
<dbReference type="GO" id="GO:0003824">
    <property type="term" value="F:catalytic activity"/>
    <property type="evidence" value="ECO:0007669"/>
    <property type="project" value="InterPro"/>
</dbReference>
<dbReference type="InterPro" id="IPR011037">
    <property type="entry name" value="Pyrv_Knase-like_insert_dom_sf"/>
</dbReference>
<accession>A0A9E7CVC1</accession>
<dbReference type="GO" id="GO:0030151">
    <property type="term" value="F:molybdenum ion binding"/>
    <property type="evidence" value="ECO:0007669"/>
    <property type="project" value="InterPro"/>
</dbReference>
<evidence type="ECO:0000259" key="1">
    <source>
        <dbReference type="PROSITE" id="PS51340"/>
    </source>
</evidence>
<dbReference type="PROSITE" id="PS51340">
    <property type="entry name" value="MOSC"/>
    <property type="match status" value="1"/>
</dbReference>
<dbReference type="SUPFAM" id="SSF50800">
    <property type="entry name" value="PK beta-barrel domain-like"/>
    <property type="match status" value="1"/>
</dbReference>
<dbReference type="KEGG" id="apol:K9D25_10975"/>
<name>A0A9E7CVC1_9HYPH</name>
<protein>
    <submittedName>
        <fullName evidence="2">MOSC domain-containing protein</fullName>
    </submittedName>
</protein>
<dbReference type="InterPro" id="IPR005302">
    <property type="entry name" value="MoCF_Sase_C"/>
</dbReference>
<dbReference type="InterPro" id="IPR005303">
    <property type="entry name" value="MOCOS_middle"/>
</dbReference>
<dbReference type="Pfam" id="PF03473">
    <property type="entry name" value="MOSC"/>
    <property type="match status" value="1"/>
</dbReference>
<evidence type="ECO:0000313" key="3">
    <source>
        <dbReference type="Proteomes" id="UP000831684"/>
    </source>
</evidence>
<feature type="domain" description="MOSC" evidence="1">
    <location>
        <begin position="125"/>
        <end position="276"/>
    </location>
</feature>
<gene>
    <name evidence="2" type="ORF">K9D25_10975</name>
</gene>
<dbReference type="GO" id="GO:0030170">
    <property type="term" value="F:pyridoxal phosphate binding"/>
    <property type="evidence" value="ECO:0007669"/>
    <property type="project" value="InterPro"/>
</dbReference>
<organism evidence="2 3">
    <name type="scientific">Ancylobacter polymorphus</name>
    <dbReference type="NCBI Taxonomy" id="223390"/>
    <lineage>
        <taxon>Bacteria</taxon>
        <taxon>Pseudomonadati</taxon>
        <taxon>Pseudomonadota</taxon>
        <taxon>Alphaproteobacteria</taxon>
        <taxon>Hyphomicrobiales</taxon>
        <taxon>Xanthobacteraceae</taxon>
        <taxon>Ancylobacter</taxon>
    </lineage>
</organism>
<dbReference type="Gene3D" id="2.40.33.20">
    <property type="entry name" value="PK beta-barrel domain-like"/>
    <property type="match status" value="1"/>
</dbReference>
<proteinExistence type="predicted"/>
<dbReference type="AlphaFoldDB" id="A0A9E7CVC1"/>
<reference evidence="2" key="1">
    <citation type="submission" date="2021-09" db="EMBL/GenBank/DDBJ databases">
        <title>Network and meta-omics reveal the key degrader and cooperation patterns in an efficient 1,4-dioxane-degrading microbial community.</title>
        <authorList>
            <person name="Dai C."/>
        </authorList>
    </citation>
    <scope>NUCLEOTIDE SEQUENCE</scope>
    <source>
        <strain evidence="2">ZM13</strain>
    </source>
</reference>
<dbReference type="Proteomes" id="UP000831684">
    <property type="component" value="Chromosome"/>
</dbReference>
<dbReference type="RefSeq" id="WP_244375173.1">
    <property type="nucleotide sequence ID" value="NZ_CP083239.1"/>
</dbReference>